<keyword evidence="3" id="KW-1185">Reference proteome</keyword>
<dbReference type="AlphaFoldDB" id="A0A9P4KEM3"/>
<sequence length="280" mass="30985">MSRRCGAWPSMAPEGELLVNNSRAWSSEQWAGLGGGHGPLTGCLADEEPGSTVARHGLFLRHVSGILAHPWPCNTTASATNDSHKLSELALPPSVSSNIWGYWQRQAWRRTEEGWGLYHRHDGSQRNSHGRRAGEGNGSGSGAQRGLTTIALGDSPGDESGQAGPSVGPSARGSPAPQDLEREQEEGWQMDGCAGRGSRRREYRARRRARGDGMENGEWGNGKWHDGMGKKFRWAPGAHSQLVQRRINCGRENSTQQQQQQQQQQQRQRQQQQQQQRQQQ</sequence>
<feature type="compositionally biased region" description="Low complexity" evidence="1">
    <location>
        <begin position="256"/>
        <end position="280"/>
    </location>
</feature>
<gene>
    <name evidence="2" type="ORF">CC78DRAFT_616620</name>
</gene>
<accession>A0A9P4KEM3</accession>
<dbReference type="EMBL" id="ML986614">
    <property type="protein sequence ID" value="KAF2264709.1"/>
    <property type="molecule type" value="Genomic_DNA"/>
</dbReference>
<proteinExistence type="predicted"/>
<organism evidence="2 3">
    <name type="scientific">Lojkania enalia</name>
    <dbReference type="NCBI Taxonomy" id="147567"/>
    <lineage>
        <taxon>Eukaryota</taxon>
        <taxon>Fungi</taxon>
        <taxon>Dikarya</taxon>
        <taxon>Ascomycota</taxon>
        <taxon>Pezizomycotina</taxon>
        <taxon>Dothideomycetes</taxon>
        <taxon>Pleosporomycetidae</taxon>
        <taxon>Pleosporales</taxon>
        <taxon>Pleosporales incertae sedis</taxon>
        <taxon>Lojkania</taxon>
    </lineage>
</organism>
<dbReference type="Proteomes" id="UP000800093">
    <property type="component" value="Unassembled WGS sequence"/>
</dbReference>
<name>A0A9P4KEM3_9PLEO</name>
<reference evidence="3" key="1">
    <citation type="journal article" date="2020" name="Stud. Mycol.">
        <title>101 Dothideomycetes genomes: A test case for predicting lifestyles and emergence of pathogens.</title>
        <authorList>
            <person name="Haridas S."/>
            <person name="Albert R."/>
            <person name="Binder M."/>
            <person name="Bloem J."/>
            <person name="LaButti K."/>
            <person name="Salamov A."/>
            <person name="Andreopoulos B."/>
            <person name="Baker S."/>
            <person name="Barry K."/>
            <person name="Bills G."/>
            <person name="Bluhm B."/>
            <person name="Cannon C."/>
            <person name="Castanera R."/>
            <person name="Culley D."/>
            <person name="Daum C."/>
            <person name="Ezra D."/>
            <person name="Gonzalez J."/>
            <person name="Henrissat B."/>
            <person name="Kuo A."/>
            <person name="Liang C."/>
            <person name="Lipzen A."/>
            <person name="Lutzoni F."/>
            <person name="Magnuson J."/>
            <person name="Mondo S."/>
            <person name="Nolan M."/>
            <person name="Ohm R."/>
            <person name="Pangilinan J."/>
            <person name="Park H.-J."/>
            <person name="Ramirez L."/>
            <person name="Alfaro M."/>
            <person name="Sun H."/>
            <person name="Tritt A."/>
            <person name="Yoshinaga Y."/>
            <person name="Zwiers L.-H."/>
            <person name="Turgeon B."/>
            <person name="Goodwin S."/>
            <person name="Spatafora J."/>
            <person name="Crous P."/>
            <person name="Grigoriev I."/>
        </authorList>
    </citation>
    <scope>NUCLEOTIDE SEQUENCE [LARGE SCALE GENOMIC DNA]</scope>
    <source>
        <strain evidence="3">CBS 304.66</strain>
    </source>
</reference>
<evidence type="ECO:0000313" key="2">
    <source>
        <dbReference type="EMBL" id="KAF2264709.1"/>
    </source>
</evidence>
<feature type="compositionally biased region" description="Basic residues" evidence="1">
    <location>
        <begin position="197"/>
        <end position="209"/>
    </location>
</feature>
<feature type="region of interest" description="Disordered" evidence="1">
    <location>
        <begin position="120"/>
        <end position="280"/>
    </location>
</feature>
<protein>
    <submittedName>
        <fullName evidence="2">Uncharacterized protein</fullName>
    </submittedName>
</protein>
<evidence type="ECO:0000256" key="1">
    <source>
        <dbReference type="SAM" id="MobiDB-lite"/>
    </source>
</evidence>
<comment type="caution">
    <text evidence="2">The sequence shown here is derived from an EMBL/GenBank/DDBJ whole genome shotgun (WGS) entry which is preliminary data.</text>
</comment>
<evidence type="ECO:0000313" key="3">
    <source>
        <dbReference type="Proteomes" id="UP000800093"/>
    </source>
</evidence>